<dbReference type="GO" id="GO:0003700">
    <property type="term" value="F:DNA-binding transcription factor activity"/>
    <property type="evidence" value="ECO:0007669"/>
    <property type="project" value="InterPro"/>
</dbReference>
<dbReference type="Proteomes" id="UP000292302">
    <property type="component" value="Unassembled WGS sequence"/>
</dbReference>
<keyword evidence="1" id="KW-0805">Transcription regulation</keyword>
<feature type="domain" description="HTH gntR-type" evidence="4">
    <location>
        <begin position="51"/>
        <end position="118"/>
    </location>
</feature>
<dbReference type="SMART" id="SM00895">
    <property type="entry name" value="FCD"/>
    <property type="match status" value="1"/>
</dbReference>
<proteinExistence type="predicted"/>
<dbReference type="Pfam" id="PF07729">
    <property type="entry name" value="FCD"/>
    <property type="match status" value="1"/>
</dbReference>
<dbReference type="AlphaFoldDB" id="A0A4Q9QER7"/>
<dbReference type="InterPro" id="IPR000524">
    <property type="entry name" value="Tscrpt_reg_HTH_GntR"/>
</dbReference>
<accession>A0A4Q9QER7</accession>
<comment type="caution">
    <text evidence="5">The sequence shown here is derived from an EMBL/GenBank/DDBJ whole genome shotgun (WGS) entry which is preliminary data.</text>
</comment>
<evidence type="ECO:0000256" key="1">
    <source>
        <dbReference type="ARBA" id="ARBA00023015"/>
    </source>
</evidence>
<keyword evidence="3" id="KW-0804">Transcription</keyword>
<keyword evidence="6" id="KW-1185">Reference proteome</keyword>
<dbReference type="Gene3D" id="1.20.120.530">
    <property type="entry name" value="GntR ligand-binding domain-like"/>
    <property type="match status" value="1"/>
</dbReference>
<evidence type="ECO:0000313" key="5">
    <source>
        <dbReference type="EMBL" id="TBU71230.1"/>
    </source>
</evidence>
<gene>
    <name evidence="5" type="ORF">DNK06_24525</name>
</gene>
<name>A0A4Q9QER7_9GAMM</name>
<dbReference type="PANTHER" id="PTHR43537">
    <property type="entry name" value="TRANSCRIPTIONAL REGULATOR, GNTR FAMILY"/>
    <property type="match status" value="1"/>
</dbReference>
<evidence type="ECO:0000259" key="4">
    <source>
        <dbReference type="PROSITE" id="PS50949"/>
    </source>
</evidence>
<dbReference type="Pfam" id="PF00392">
    <property type="entry name" value="GntR"/>
    <property type="match status" value="1"/>
</dbReference>
<dbReference type="GO" id="GO:0003677">
    <property type="term" value="F:DNA binding"/>
    <property type="evidence" value="ECO:0007669"/>
    <property type="project" value="UniProtKB-KW"/>
</dbReference>
<evidence type="ECO:0000256" key="3">
    <source>
        <dbReference type="ARBA" id="ARBA00023163"/>
    </source>
</evidence>
<dbReference type="SUPFAM" id="SSF48008">
    <property type="entry name" value="GntR ligand-binding domain-like"/>
    <property type="match status" value="1"/>
</dbReference>
<dbReference type="InterPro" id="IPR036388">
    <property type="entry name" value="WH-like_DNA-bd_sf"/>
</dbReference>
<dbReference type="SMART" id="SM00345">
    <property type="entry name" value="HTH_GNTR"/>
    <property type="match status" value="1"/>
</dbReference>
<dbReference type="PANTHER" id="PTHR43537:SF53">
    <property type="entry name" value="HTH-TYPE TRANSCRIPTIONAL REPRESSOR NANR"/>
    <property type="match status" value="1"/>
</dbReference>
<dbReference type="EMBL" id="QJUI01000040">
    <property type="protein sequence ID" value="TBU71230.1"/>
    <property type="molecule type" value="Genomic_DNA"/>
</dbReference>
<sequence length="275" mass="31269">MHNNRAMRQRCAPTRVALPLCHFIVNNYTVTKLQPPWLPRKRASPMASHVIREVQRIYNAIYDAIVEQRLPPGTRLTELNLVEVFQANRNHIRSALRDLAHLKLVRLEMNRGAFVEEPTPQQAREVFAARRVIEKALIEEACKRMQALDRRAIEAHLKSELALGHEPAKPEFIRLSGDFHRLLARIAGNSTLGEMLEGLIARSSLIIALYENHSGIQCSHNEHEALATALLDGNVQQATRCMEEHLLNIEQRLRLAPPESEEVDLFKVFARPSSG</sequence>
<dbReference type="SUPFAM" id="SSF46785">
    <property type="entry name" value="Winged helix' DNA-binding domain"/>
    <property type="match status" value="1"/>
</dbReference>
<dbReference type="Gene3D" id="1.10.10.10">
    <property type="entry name" value="Winged helix-like DNA-binding domain superfamily/Winged helix DNA-binding domain"/>
    <property type="match status" value="1"/>
</dbReference>
<organism evidence="5 6">
    <name type="scientific">Phytopseudomonas daroniae</name>
    <dbReference type="NCBI Taxonomy" id="2487519"/>
    <lineage>
        <taxon>Bacteria</taxon>
        <taxon>Pseudomonadati</taxon>
        <taxon>Pseudomonadota</taxon>
        <taxon>Gammaproteobacteria</taxon>
        <taxon>Pseudomonadales</taxon>
        <taxon>Pseudomonadaceae</taxon>
        <taxon>Phytopseudomonas</taxon>
    </lineage>
</organism>
<dbReference type="InterPro" id="IPR008920">
    <property type="entry name" value="TF_FadR/GntR_C"/>
</dbReference>
<evidence type="ECO:0000313" key="6">
    <source>
        <dbReference type="Proteomes" id="UP000292302"/>
    </source>
</evidence>
<reference evidence="5 6" key="1">
    <citation type="submission" date="2018-06" db="EMBL/GenBank/DDBJ databases">
        <title>Three novel Pseudomonas species isolated from symptomatic oak.</title>
        <authorList>
            <person name="Bueno-Gonzalez V."/>
            <person name="Brady C."/>
        </authorList>
    </citation>
    <scope>NUCLEOTIDE SEQUENCE [LARGE SCALE GENOMIC DNA]</scope>
    <source>
        <strain evidence="5 6">P9A</strain>
    </source>
</reference>
<protein>
    <submittedName>
        <fullName evidence="5">GntR family transcriptional regulator</fullName>
    </submittedName>
</protein>
<keyword evidence="2" id="KW-0238">DNA-binding</keyword>
<evidence type="ECO:0000256" key="2">
    <source>
        <dbReference type="ARBA" id="ARBA00023125"/>
    </source>
</evidence>
<dbReference type="InterPro" id="IPR011711">
    <property type="entry name" value="GntR_C"/>
</dbReference>
<dbReference type="PROSITE" id="PS50949">
    <property type="entry name" value="HTH_GNTR"/>
    <property type="match status" value="1"/>
</dbReference>
<dbReference type="OrthoDB" id="5243844at2"/>
<dbReference type="InterPro" id="IPR036390">
    <property type="entry name" value="WH_DNA-bd_sf"/>
</dbReference>